<accession>A0A4R7UTN3</accession>
<dbReference type="InterPro" id="IPR000182">
    <property type="entry name" value="GNAT_dom"/>
</dbReference>
<name>A0A4R7UTN3_9PSEU</name>
<evidence type="ECO:0000313" key="3">
    <source>
        <dbReference type="Proteomes" id="UP000294927"/>
    </source>
</evidence>
<organism evidence="2 3">
    <name type="scientific">Actinophytocola oryzae</name>
    <dbReference type="NCBI Taxonomy" id="502181"/>
    <lineage>
        <taxon>Bacteria</taxon>
        <taxon>Bacillati</taxon>
        <taxon>Actinomycetota</taxon>
        <taxon>Actinomycetes</taxon>
        <taxon>Pseudonocardiales</taxon>
        <taxon>Pseudonocardiaceae</taxon>
    </lineage>
</organism>
<keyword evidence="2" id="KW-0808">Transferase</keyword>
<feature type="domain" description="N-acetyltransferase" evidence="1">
    <location>
        <begin position="171"/>
        <end position="313"/>
    </location>
</feature>
<dbReference type="Pfam" id="PF00583">
    <property type="entry name" value="Acetyltransf_1"/>
    <property type="match status" value="1"/>
</dbReference>
<evidence type="ECO:0000259" key="1">
    <source>
        <dbReference type="PROSITE" id="PS51186"/>
    </source>
</evidence>
<dbReference type="InterPro" id="IPR016181">
    <property type="entry name" value="Acyl_CoA_acyltransferase"/>
</dbReference>
<protein>
    <submittedName>
        <fullName evidence="2">Acetyltransferase (GNAT) family protein</fullName>
    </submittedName>
</protein>
<dbReference type="GO" id="GO:0016747">
    <property type="term" value="F:acyltransferase activity, transferring groups other than amino-acyl groups"/>
    <property type="evidence" value="ECO:0007669"/>
    <property type="project" value="InterPro"/>
</dbReference>
<proteinExistence type="predicted"/>
<comment type="caution">
    <text evidence="2">The sequence shown here is derived from an EMBL/GenBank/DDBJ whole genome shotgun (WGS) entry which is preliminary data.</text>
</comment>
<evidence type="ECO:0000313" key="2">
    <source>
        <dbReference type="EMBL" id="TDV39790.1"/>
    </source>
</evidence>
<dbReference type="Gene3D" id="3.40.630.30">
    <property type="match status" value="1"/>
</dbReference>
<dbReference type="PROSITE" id="PS51186">
    <property type="entry name" value="GNAT"/>
    <property type="match status" value="1"/>
</dbReference>
<sequence length="313" mass="33643">MYDVRNAMPVDLDAVIALVARLQREPAHQIGFHGETEDEVAEELAELAPDWAGNAVVAVDGNGRVRGVLSVEVEGRRAYLYGPFVDVPANHPAAGHVWQATADAMLTHALGLPRLSGVRSLDLFGHRGNRLLADFAARHDAPVRMTTRCFTLTAAPLRSLLVRGPGQDDRATLLPADPAVRDAVAALHDRCFPDAPTTGADLVTGERHTVVVLLGERGLLGYAAGYTQAEEYYVDVVGVDEDARSCGVGRTVVRRLLAELAARGGVRDRAAAMIRDGNEASERMFTKLGFAARAELVNYQADLTAPTMHRPAV</sequence>
<dbReference type="EMBL" id="SOCP01000025">
    <property type="protein sequence ID" value="TDV39790.1"/>
    <property type="molecule type" value="Genomic_DNA"/>
</dbReference>
<gene>
    <name evidence="2" type="ORF">CLV71_125102</name>
</gene>
<dbReference type="SUPFAM" id="SSF55729">
    <property type="entry name" value="Acyl-CoA N-acyltransferases (Nat)"/>
    <property type="match status" value="2"/>
</dbReference>
<dbReference type="Proteomes" id="UP000294927">
    <property type="component" value="Unassembled WGS sequence"/>
</dbReference>
<dbReference type="AlphaFoldDB" id="A0A4R7UTN3"/>
<reference evidence="2 3" key="1">
    <citation type="submission" date="2019-03" db="EMBL/GenBank/DDBJ databases">
        <title>Genomic Encyclopedia of Archaeal and Bacterial Type Strains, Phase II (KMG-II): from individual species to whole genera.</title>
        <authorList>
            <person name="Goeker M."/>
        </authorList>
    </citation>
    <scope>NUCLEOTIDE SEQUENCE [LARGE SCALE GENOMIC DNA]</scope>
    <source>
        <strain evidence="2 3">DSM 45499</strain>
    </source>
</reference>
<keyword evidence="3" id="KW-1185">Reference proteome</keyword>